<evidence type="ECO:0000256" key="1">
    <source>
        <dbReference type="ARBA" id="ARBA00008725"/>
    </source>
</evidence>
<organism evidence="4 5">
    <name type="scientific">Roseateles amylovorans</name>
    <dbReference type="NCBI Taxonomy" id="2978473"/>
    <lineage>
        <taxon>Bacteria</taxon>
        <taxon>Pseudomonadati</taxon>
        <taxon>Pseudomonadota</taxon>
        <taxon>Betaproteobacteria</taxon>
        <taxon>Burkholderiales</taxon>
        <taxon>Sphaerotilaceae</taxon>
        <taxon>Roseateles</taxon>
    </lineage>
</organism>
<dbReference type="Proteomes" id="UP001064933">
    <property type="component" value="Chromosome"/>
</dbReference>
<proteinExistence type="inferred from homology"/>
<dbReference type="PANTHER" id="PTHR42996">
    <property type="entry name" value="PHOSPHATE-BINDING PROTEIN PSTS"/>
    <property type="match status" value="1"/>
</dbReference>
<dbReference type="PANTHER" id="PTHR42996:SF1">
    <property type="entry name" value="PHOSPHATE-BINDING PROTEIN PSTS"/>
    <property type="match status" value="1"/>
</dbReference>
<evidence type="ECO:0000259" key="3">
    <source>
        <dbReference type="Pfam" id="PF12849"/>
    </source>
</evidence>
<comment type="similarity">
    <text evidence="1">Belongs to the PstS family.</text>
</comment>
<sequence>MKSANIKMSVISAAVAAGLLAVAGAASAQNVTSGGATLPQLMYQDIFAHGPINGTWSYAGTGSGTGLNAFLTNNAALFGTSGTVHIVGSDSALTSAQITTYNGAYNNGASSSVANYGRLVQVPAFATPVLLPFKETGLASLNLSSEQICRIFSYDSAARNWNQISSAATASAIAVVYRVETSGTTELLSRFLSAACGSYLPAGKSFTVSNNFKTVVASALPTLTAAQDANADGIPDAWVGASGSSGVYGALAQDHRLGFLTPDRDLYTGNGSNVASINGFTPSAASIQNAIQAVTPPATAIARANPLNWVPAYSLPTAAYPIYGTTNLVLGQCYAGGVAAGTAGGAAKSFLSNLNSGAYDAYLSGHNFVKLPANWNTAIQQAFLTSGAALEIGNTSVCNAIGR</sequence>
<evidence type="ECO:0000313" key="5">
    <source>
        <dbReference type="Proteomes" id="UP001064933"/>
    </source>
</evidence>
<protein>
    <submittedName>
        <fullName evidence="4">Substrate-binding domain-containing protein</fullName>
    </submittedName>
</protein>
<evidence type="ECO:0000256" key="2">
    <source>
        <dbReference type="SAM" id="SignalP"/>
    </source>
</evidence>
<dbReference type="SUPFAM" id="SSF53850">
    <property type="entry name" value="Periplasmic binding protein-like II"/>
    <property type="match status" value="1"/>
</dbReference>
<dbReference type="InterPro" id="IPR050962">
    <property type="entry name" value="Phosphate-bind_PstS"/>
</dbReference>
<feature type="domain" description="PBP" evidence="3">
    <location>
        <begin position="25"/>
        <end position="345"/>
    </location>
</feature>
<keyword evidence="5" id="KW-1185">Reference proteome</keyword>
<dbReference type="Pfam" id="PF12849">
    <property type="entry name" value="PBP_like_2"/>
    <property type="match status" value="1"/>
</dbReference>
<gene>
    <name evidence="4" type="ORF">N4261_20860</name>
</gene>
<name>A0ABY6AW75_9BURK</name>
<feature type="signal peptide" evidence="2">
    <location>
        <begin position="1"/>
        <end position="28"/>
    </location>
</feature>
<dbReference type="RefSeq" id="WP_261757174.1">
    <property type="nucleotide sequence ID" value="NZ_CP104562.2"/>
</dbReference>
<reference evidence="4" key="1">
    <citation type="submission" date="2022-10" db="EMBL/GenBank/DDBJ databases">
        <title>Characterization and whole genome sequencing of a new Roseateles species, isolated from fresh water.</title>
        <authorList>
            <person name="Guliayeva D.Y."/>
            <person name="Akhremchuk A.E."/>
            <person name="Sikolenko M.A."/>
            <person name="Valentovich L.N."/>
            <person name="Sidarenka A.V."/>
        </authorList>
    </citation>
    <scope>NUCLEOTIDE SEQUENCE</scope>
    <source>
        <strain evidence="4">BIM B-1768</strain>
    </source>
</reference>
<accession>A0ABY6AW75</accession>
<keyword evidence="2" id="KW-0732">Signal</keyword>
<evidence type="ECO:0000313" key="4">
    <source>
        <dbReference type="EMBL" id="UXH77426.1"/>
    </source>
</evidence>
<feature type="chain" id="PRO_5045975662" evidence="2">
    <location>
        <begin position="29"/>
        <end position="403"/>
    </location>
</feature>
<dbReference type="EMBL" id="CP104562">
    <property type="protein sequence ID" value="UXH77426.1"/>
    <property type="molecule type" value="Genomic_DNA"/>
</dbReference>
<dbReference type="Gene3D" id="3.40.190.10">
    <property type="entry name" value="Periplasmic binding protein-like II"/>
    <property type="match status" value="2"/>
</dbReference>
<dbReference type="InterPro" id="IPR024370">
    <property type="entry name" value="PBP_domain"/>
</dbReference>